<keyword evidence="10 14" id="KW-0460">Magnesium</keyword>
<comment type="subunit">
    <text evidence="14">Homohexamer.</text>
</comment>
<evidence type="ECO:0000313" key="17">
    <source>
        <dbReference type="EMBL" id="MBB5263000.1"/>
    </source>
</evidence>
<dbReference type="EMBL" id="JACHFW010000001">
    <property type="protein sequence ID" value="MBB5263000.1"/>
    <property type="molecule type" value="Genomic_DNA"/>
</dbReference>
<dbReference type="InterPro" id="IPR011104">
    <property type="entry name" value="Hpr_kin/Pase_C"/>
</dbReference>
<dbReference type="NCBIfam" id="TIGR00679">
    <property type="entry name" value="hpr-ser"/>
    <property type="match status" value="1"/>
</dbReference>
<feature type="active site" evidence="14">
    <location>
        <position position="167"/>
    </location>
</feature>
<evidence type="ECO:0000256" key="14">
    <source>
        <dbReference type="HAMAP-Rule" id="MF_01249"/>
    </source>
</evidence>
<feature type="domain" description="HPr kinase/phosphorylase C-terminal" evidence="16">
    <location>
        <begin position="138"/>
        <end position="306"/>
    </location>
</feature>
<comment type="catalytic activity">
    <reaction evidence="1 14">
        <text>[HPr protein]-L-serine + ATP = [HPr protein]-O-phospho-L-serine + ADP + H(+)</text>
        <dbReference type="Rhea" id="RHEA:46600"/>
        <dbReference type="Rhea" id="RHEA-COMP:11602"/>
        <dbReference type="Rhea" id="RHEA-COMP:11603"/>
        <dbReference type="ChEBI" id="CHEBI:15378"/>
        <dbReference type="ChEBI" id="CHEBI:29999"/>
        <dbReference type="ChEBI" id="CHEBI:30616"/>
        <dbReference type="ChEBI" id="CHEBI:83421"/>
        <dbReference type="ChEBI" id="CHEBI:456216"/>
    </reaction>
</comment>
<dbReference type="GO" id="GO:0005524">
    <property type="term" value="F:ATP binding"/>
    <property type="evidence" value="ECO:0007669"/>
    <property type="project" value="UniProtKB-UniRule"/>
</dbReference>
<gene>
    <name evidence="14" type="primary">hprK</name>
    <name evidence="17" type="ORF">HNP82_000094</name>
</gene>
<dbReference type="Pfam" id="PF02603">
    <property type="entry name" value="Hpr_kinase_N"/>
    <property type="match status" value="1"/>
</dbReference>
<dbReference type="HAMAP" id="MF_01249">
    <property type="entry name" value="HPr_kinase"/>
    <property type="match status" value="1"/>
</dbReference>
<evidence type="ECO:0000256" key="6">
    <source>
        <dbReference type="ARBA" id="ARBA00022723"/>
    </source>
</evidence>
<organism evidence="17 18">
    <name type="scientific">Catenibacillus scindens</name>
    <dbReference type="NCBI Taxonomy" id="673271"/>
    <lineage>
        <taxon>Bacteria</taxon>
        <taxon>Bacillati</taxon>
        <taxon>Bacillota</taxon>
        <taxon>Clostridia</taxon>
        <taxon>Lachnospirales</taxon>
        <taxon>Lachnospiraceae</taxon>
        <taxon>Catenibacillus</taxon>
    </lineage>
</organism>
<dbReference type="CDD" id="cd01918">
    <property type="entry name" value="HprK_C"/>
    <property type="match status" value="1"/>
</dbReference>
<dbReference type="InterPro" id="IPR011126">
    <property type="entry name" value="Hpr_kin/Pase_Hpr_N"/>
</dbReference>
<dbReference type="Gene3D" id="3.40.1390.20">
    <property type="entry name" value="HprK N-terminal domain-like"/>
    <property type="match status" value="1"/>
</dbReference>
<keyword evidence="18" id="KW-1185">Reference proteome</keyword>
<dbReference type="InterPro" id="IPR003755">
    <property type="entry name" value="HPr(Ser)_kin/Pase"/>
</dbReference>
<comment type="miscellaneous">
    <text evidence="14">Both phosphorylation and phosphorolysis are carried out by the same active site and suggest a common mechanism for both reactions.</text>
</comment>
<feature type="domain" description="HPr(Ser) kinase/phosphorylase N-terminal" evidence="15">
    <location>
        <begin position="11"/>
        <end position="135"/>
    </location>
</feature>
<feature type="binding site" evidence="14">
    <location>
        <position position="168"/>
    </location>
    <ligand>
        <name>Mg(2+)</name>
        <dbReference type="ChEBI" id="CHEBI:18420"/>
    </ligand>
</feature>
<dbReference type="GO" id="GO:0006109">
    <property type="term" value="P:regulation of carbohydrate metabolic process"/>
    <property type="evidence" value="ECO:0007669"/>
    <property type="project" value="UniProtKB-UniRule"/>
</dbReference>
<dbReference type="GO" id="GO:0000287">
    <property type="term" value="F:magnesium ion binding"/>
    <property type="evidence" value="ECO:0007669"/>
    <property type="project" value="UniProtKB-UniRule"/>
</dbReference>
<dbReference type="PANTHER" id="PTHR30305:SF1">
    <property type="entry name" value="HPR KINASE_PHOSPHORYLASE"/>
    <property type="match status" value="1"/>
</dbReference>
<name>A0A7W8H899_9FIRM</name>
<evidence type="ECO:0000313" key="18">
    <source>
        <dbReference type="Proteomes" id="UP000543642"/>
    </source>
</evidence>
<comment type="similarity">
    <text evidence="3 14">Belongs to the HPrK/P family.</text>
</comment>
<feature type="binding site" evidence="14">
    <location>
        <begin position="161"/>
        <end position="168"/>
    </location>
    <ligand>
        <name>ATP</name>
        <dbReference type="ChEBI" id="CHEBI:30616"/>
    </ligand>
</feature>
<feature type="active site" description="Proton acceptor; for phosphorylation activity. Proton donor; for dephosphorylation activity" evidence="14">
    <location>
        <position position="185"/>
    </location>
</feature>
<keyword evidence="11 14" id="KW-0511">Multifunctional enzyme</keyword>
<feature type="region of interest" description="Important for the catalytic mechanism of both phosphorylation and dephosphorylation" evidence="14">
    <location>
        <begin position="209"/>
        <end position="218"/>
    </location>
</feature>
<dbReference type="Gene3D" id="3.40.50.300">
    <property type="entry name" value="P-loop containing nucleotide triphosphate hydrolases"/>
    <property type="match status" value="1"/>
</dbReference>
<dbReference type="Pfam" id="PF07475">
    <property type="entry name" value="Hpr_kinase_C"/>
    <property type="match status" value="1"/>
</dbReference>
<comment type="cofactor">
    <cofactor evidence="2 14">
        <name>Mg(2+)</name>
        <dbReference type="ChEBI" id="CHEBI:18420"/>
    </cofactor>
</comment>
<keyword evidence="9 14" id="KW-0067">ATP-binding</keyword>
<reference evidence="17 18" key="1">
    <citation type="submission" date="2020-08" db="EMBL/GenBank/DDBJ databases">
        <title>Genomic Encyclopedia of Type Strains, Phase IV (KMG-IV): sequencing the most valuable type-strain genomes for metagenomic binning, comparative biology and taxonomic classification.</title>
        <authorList>
            <person name="Goeker M."/>
        </authorList>
    </citation>
    <scope>NUCLEOTIDE SEQUENCE [LARGE SCALE GENOMIC DNA]</scope>
    <source>
        <strain evidence="17 18">DSM 106146</strain>
    </source>
</reference>
<comment type="domain">
    <text evidence="14">The Walker A ATP-binding motif also binds Pi and PPi.</text>
</comment>
<sequence length="325" mass="36639">MFEDGKGNYSVKLSKVIDKLGLINLNPEINTSKILIKQPDINRPALQLAGYYDFFDNNRIQIIGNVEYSYINQVYDDKGAASIERMFQFGIPCLIFCRNNRPCDAIIALGNKYGIPVLLTDMGTSYFLAKVMHVLNEELAPRISIHGVLVDVYGEGVLIIGESGIGKSEAALELIKRGHRLVSDDVVEIKKIGEDVLVGTAPDITRYFIELRGIGIIDVKTLFGVESVKETQNINLVIKLEEWDRDREYDRLGMEEQYTEFLGHKVVCHSIPIRPGRNLAIIVESAAVNYRQKQMGYNAAHELYRRVTGNLQKKRAESENSDAQQ</sequence>
<evidence type="ECO:0000256" key="12">
    <source>
        <dbReference type="ARBA" id="ARBA00023277"/>
    </source>
</evidence>
<evidence type="ECO:0000256" key="3">
    <source>
        <dbReference type="ARBA" id="ARBA00006883"/>
    </source>
</evidence>
<comment type="caution">
    <text evidence="17">The sequence shown here is derived from an EMBL/GenBank/DDBJ whole genome shotgun (WGS) entry which is preliminary data.</text>
</comment>
<evidence type="ECO:0000256" key="10">
    <source>
        <dbReference type="ARBA" id="ARBA00022842"/>
    </source>
</evidence>
<dbReference type="InterPro" id="IPR028979">
    <property type="entry name" value="Ser_kin/Pase_Hpr-like_N_sf"/>
</dbReference>
<evidence type="ECO:0000256" key="9">
    <source>
        <dbReference type="ARBA" id="ARBA00022840"/>
    </source>
</evidence>
<keyword evidence="4 14" id="KW-0723">Serine/threonine-protein kinase</keyword>
<accession>A0A7W8H899</accession>
<feature type="binding site" evidence="14">
    <location>
        <position position="210"/>
    </location>
    <ligand>
        <name>Mg(2+)</name>
        <dbReference type="ChEBI" id="CHEBI:18420"/>
    </ligand>
</feature>
<dbReference type="SUPFAM" id="SSF75138">
    <property type="entry name" value="HprK N-terminal domain-like"/>
    <property type="match status" value="1"/>
</dbReference>
<dbReference type="SUPFAM" id="SSF53795">
    <property type="entry name" value="PEP carboxykinase-like"/>
    <property type="match status" value="1"/>
</dbReference>
<evidence type="ECO:0000256" key="1">
    <source>
        <dbReference type="ARBA" id="ARBA00001120"/>
    </source>
</evidence>
<comment type="function">
    <text evidence="14">Catalyzes the ATP- as well as the pyrophosphate-dependent phosphorylation of a specific serine residue in HPr, a phosphocarrier protein of the phosphoenolpyruvate-dependent sugar phosphotransferase system (PTS). HprK/P also catalyzes the pyrophosphate-producing, inorganic phosphate-dependent dephosphorylation (phosphorolysis) of seryl-phosphorylated HPr (P-Ser-HPr). The two antagonistic activities of HprK/P are regulated by several intracellular metabolites, which change their concentration in response to the absence or presence of rapidly metabolisable carbon sources (glucose, fructose, etc.) in the growth medium. Therefore, by controlling the phosphorylation state of HPr, HPrK/P is a sensor enzyme that plays a major role in the regulation of carbon metabolism and sugar transport: it mediates carbon catabolite repression (CCR), and regulates PTS-catalyzed carbohydrate uptake and inducer exclusion.</text>
</comment>
<feature type="region of interest" description="Important for the catalytic mechanism of dephosphorylation" evidence="14">
    <location>
        <begin position="272"/>
        <end position="277"/>
    </location>
</feature>
<dbReference type="GO" id="GO:0000155">
    <property type="term" value="F:phosphorelay sensor kinase activity"/>
    <property type="evidence" value="ECO:0007669"/>
    <property type="project" value="InterPro"/>
</dbReference>
<protein>
    <recommendedName>
        <fullName evidence="14">HPr kinase/phosphorylase</fullName>
        <shortName evidence="14">HPrK/P</shortName>
        <ecNumber evidence="14">2.7.11.-</ecNumber>
        <ecNumber evidence="14">2.7.4.-</ecNumber>
    </recommendedName>
    <alternativeName>
        <fullName evidence="14">HPr(Ser) kinase/phosphorylase</fullName>
    </alternativeName>
</protein>
<dbReference type="GO" id="GO:0004674">
    <property type="term" value="F:protein serine/threonine kinase activity"/>
    <property type="evidence" value="ECO:0007669"/>
    <property type="project" value="UniProtKB-KW"/>
</dbReference>
<keyword evidence="12 14" id="KW-0119">Carbohydrate metabolism</keyword>
<proteinExistence type="inferred from homology"/>
<evidence type="ECO:0000256" key="2">
    <source>
        <dbReference type="ARBA" id="ARBA00001946"/>
    </source>
</evidence>
<feature type="active site" evidence="14">
    <location>
        <position position="251"/>
    </location>
</feature>
<keyword evidence="5 14" id="KW-0808">Transferase</keyword>
<dbReference type="EC" id="2.7.11.-" evidence="14"/>
<evidence type="ECO:0000256" key="13">
    <source>
        <dbReference type="ARBA" id="ARBA00047657"/>
    </source>
</evidence>
<evidence type="ECO:0000259" key="15">
    <source>
        <dbReference type="Pfam" id="PF02603"/>
    </source>
</evidence>
<dbReference type="InterPro" id="IPR027417">
    <property type="entry name" value="P-loop_NTPase"/>
</dbReference>
<dbReference type="AlphaFoldDB" id="A0A7W8H899"/>
<dbReference type="EC" id="2.7.4.-" evidence="14"/>
<keyword evidence="8 14" id="KW-0418">Kinase</keyword>
<dbReference type="Proteomes" id="UP000543642">
    <property type="component" value="Unassembled WGS sequence"/>
</dbReference>
<evidence type="ECO:0000256" key="4">
    <source>
        <dbReference type="ARBA" id="ARBA00022527"/>
    </source>
</evidence>
<evidence type="ECO:0000259" key="16">
    <source>
        <dbReference type="Pfam" id="PF07475"/>
    </source>
</evidence>
<evidence type="ECO:0000256" key="11">
    <source>
        <dbReference type="ARBA" id="ARBA00023268"/>
    </source>
</evidence>
<evidence type="ECO:0000256" key="7">
    <source>
        <dbReference type="ARBA" id="ARBA00022741"/>
    </source>
</evidence>
<dbReference type="FunFam" id="3.40.50.300:FF:000174">
    <property type="entry name" value="HPr kinase/phosphorylase"/>
    <property type="match status" value="1"/>
</dbReference>
<evidence type="ECO:0000256" key="5">
    <source>
        <dbReference type="ARBA" id="ARBA00022679"/>
    </source>
</evidence>
<comment type="catalytic activity">
    <reaction evidence="13 14">
        <text>[HPr protein]-O-phospho-L-serine + phosphate + H(+) = [HPr protein]-L-serine + diphosphate</text>
        <dbReference type="Rhea" id="RHEA:46604"/>
        <dbReference type="Rhea" id="RHEA-COMP:11602"/>
        <dbReference type="Rhea" id="RHEA-COMP:11603"/>
        <dbReference type="ChEBI" id="CHEBI:15378"/>
        <dbReference type="ChEBI" id="CHEBI:29999"/>
        <dbReference type="ChEBI" id="CHEBI:33019"/>
        <dbReference type="ChEBI" id="CHEBI:43474"/>
        <dbReference type="ChEBI" id="CHEBI:83421"/>
    </reaction>
</comment>
<keyword evidence="7 14" id="KW-0547">Nucleotide-binding</keyword>
<dbReference type="GO" id="GO:0004712">
    <property type="term" value="F:protein serine/threonine/tyrosine kinase activity"/>
    <property type="evidence" value="ECO:0007669"/>
    <property type="project" value="UniProtKB-UniRule"/>
</dbReference>
<evidence type="ECO:0000256" key="8">
    <source>
        <dbReference type="ARBA" id="ARBA00022777"/>
    </source>
</evidence>
<feature type="active site" evidence="14">
    <location>
        <position position="146"/>
    </location>
</feature>
<keyword evidence="6 14" id="KW-0479">Metal-binding</keyword>
<dbReference type="RefSeq" id="WP_183770250.1">
    <property type="nucleotide sequence ID" value="NZ_CAWVEG010000054.1"/>
</dbReference>
<dbReference type="PANTHER" id="PTHR30305">
    <property type="entry name" value="PROTEIN YJDM-RELATED"/>
    <property type="match status" value="1"/>
</dbReference>